<protein>
    <submittedName>
        <fullName evidence="5">Uncharacterized protein</fullName>
    </submittedName>
</protein>
<proteinExistence type="predicted"/>
<keyword evidence="6" id="KW-1185">Reference proteome</keyword>
<accession>A0AAD5K0G7</accession>
<dbReference type="AlphaFoldDB" id="A0AAD5K0G7"/>
<feature type="region of interest" description="Disordered" evidence="2">
    <location>
        <begin position="211"/>
        <end position="247"/>
    </location>
</feature>
<feature type="domain" description="RFX-type winged-helix" evidence="3">
    <location>
        <begin position="16"/>
        <end position="70"/>
    </location>
</feature>
<evidence type="ECO:0000313" key="6">
    <source>
        <dbReference type="Proteomes" id="UP001209540"/>
    </source>
</evidence>
<gene>
    <name evidence="5" type="ORF">BDA99DRAFT_525303</name>
</gene>
<evidence type="ECO:0000259" key="4">
    <source>
        <dbReference type="Pfam" id="PF25340"/>
    </source>
</evidence>
<evidence type="ECO:0000256" key="2">
    <source>
        <dbReference type="SAM" id="MobiDB-lite"/>
    </source>
</evidence>
<dbReference type="InterPro" id="IPR057321">
    <property type="entry name" value="RFX1-4/6/8-like_BCD"/>
</dbReference>
<name>A0AAD5K0G7_9FUNG</name>
<sequence length="563" mass="64322">MAHQNLRRCITDNDIQFVHNWIRQNLETMPGYDTPFSETYEDYCSSCLSESVTPVAKNSFGPAILKEFPNSFPNPKNCNRRTIQYYHNIVRRQRQPHPFSSFDSITASFGTNSTGSSFGSINVKNNNSNNRLLSPNNANHNVKMTSSQEIDFLCNGTIDNRNDESTLYSFPHVSLAPSSSLSMTIRTASSLEYTGTQDYPDVKNNNIITSPSYIRNGSDETLQVPPLVPSSSPRSPAVSNNANQQSSLAMETECNTTAKTVIPIIQNDRATTATFFRSYERYCDDMLHLLQMEQFHAIEKCIVSFHRGLLKEFGELIHGQTQEITESICQWDSSFYETITASMYSTMSHSPITNGGLISALETYTKQLNIYLDKALEGYPISLRNRKTEVARDFASAMYRHIKLTQLAELAATSLDQDEDFLKYIQAFWKNTDISFIIDHASRYRTNECGRAQIKAILIDEVGNLLLHYSDKAGLQQWISQMEVRIEDYMDSKVSSEREDVEFYRFCGDRFILIWTFYTTRILEEVTLTKTKHLGKFNELVLFLNELIQFLIDSSATKMTRNM</sequence>
<dbReference type="EMBL" id="JAIXMP010000039">
    <property type="protein sequence ID" value="KAI9248286.1"/>
    <property type="molecule type" value="Genomic_DNA"/>
</dbReference>
<dbReference type="PANTHER" id="PTHR12619:SF5">
    <property type="entry name" value="TRANSCRIPTION FACTOR RFX4"/>
    <property type="match status" value="1"/>
</dbReference>
<dbReference type="InterPro" id="IPR039779">
    <property type="entry name" value="RFX-like"/>
</dbReference>
<dbReference type="GO" id="GO:0000981">
    <property type="term" value="F:DNA-binding transcription factor activity, RNA polymerase II-specific"/>
    <property type="evidence" value="ECO:0007669"/>
    <property type="project" value="TreeGrafter"/>
</dbReference>
<dbReference type="PANTHER" id="PTHR12619">
    <property type="entry name" value="RFX TRANSCRIPTION FACTOR FAMILY"/>
    <property type="match status" value="1"/>
</dbReference>
<keyword evidence="1" id="KW-0238">DNA-binding</keyword>
<evidence type="ECO:0000259" key="3">
    <source>
        <dbReference type="Pfam" id="PF02257"/>
    </source>
</evidence>
<feature type="compositionally biased region" description="Low complexity" evidence="2">
    <location>
        <begin position="229"/>
        <end position="239"/>
    </location>
</feature>
<dbReference type="GO" id="GO:0000978">
    <property type="term" value="F:RNA polymerase II cis-regulatory region sequence-specific DNA binding"/>
    <property type="evidence" value="ECO:0007669"/>
    <property type="project" value="TreeGrafter"/>
</dbReference>
<feature type="compositionally biased region" description="Polar residues" evidence="2">
    <location>
        <begin position="211"/>
        <end position="221"/>
    </location>
</feature>
<reference evidence="5" key="2">
    <citation type="submission" date="2023-02" db="EMBL/GenBank/DDBJ databases">
        <authorList>
            <consortium name="DOE Joint Genome Institute"/>
            <person name="Mondo S.J."/>
            <person name="Chang Y."/>
            <person name="Wang Y."/>
            <person name="Ahrendt S."/>
            <person name="Andreopoulos W."/>
            <person name="Barry K."/>
            <person name="Beard J."/>
            <person name="Benny G.L."/>
            <person name="Blankenship S."/>
            <person name="Bonito G."/>
            <person name="Cuomo C."/>
            <person name="Desiro A."/>
            <person name="Gervers K.A."/>
            <person name="Hundley H."/>
            <person name="Kuo A."/>
            <person name="LaButti K."/>
            <person name="Lang B.F."/>
            <person name="Lipzen A."/>
            <person name="O'Donnell K."/>
            <person name="Pangilinan J."/>
            <person name="Reynolds N."/>
            <person name="Sandor L."/>
            <person name="Smith M.W."/>
            <person name="Tsang A."/>
            <person name="Grigoriev I.V."/>
            <person name="Stajich J.E."/>
            <person name="Spatafora J.W."/>
        </authorList>
    </citation>
    <scope>NUCLEOTIDE SEQUENCE</scope>
    <source>
        <strain evidence="5">RSA 2281</strain>
    </source>
</reference>
<reference evidence="5" key="1">
    <citation type="journal article" date="2022" name="IScience">
        <title>Evolution of zygomycete secretomes and the origins of terrestrial fungal ecologies.</title>
        <authorList>
            <person name="Chang Y."/>
            <person name="Wang Y."/>
            <person name="Mondo S."/>
            <person name="Ahrendt S."/>
            <person name="Andreopoulos W."/>
            <person name="Barry K."/>
            <person name="Beard J."/>
            <person name="Benny G.L."/>
            <person name="Blankenship S."/>
            <person name="Bonito G."/>
            <person name="Cuomo C."/>
            <person name="Desiro A."/>
            <person name="Gervers K.A."/>
            <person name="Hundley H."/>
            <person name="Kuo A."/>
            <person name="LaButti K."/>
            <person name="Lang B.F."/>
            <person name="Lipzen A."/>
            <person name="O'Donnell K."/>
            <person name="Pangilinan J."/>
            <person name="Reynolds N."/>
            <person name="Sandor L."/>
            <person name="Smith M.E."/>
            <person name="Tsang A."/>
            <person name="Grigoriev I.V."/>
            <person name="Stajich J.E."/>
            <person name="Spatafora J.W."/>
        </authorList>
    </citation>
    <scope>NUCLEOTIDE SEQUENCE</scope>
    <source>
        <strain evidence="5">RSA 2281</strain>
    </source>
</reference>
<organism evidence="5 6">
    <name type="scientific">Phascolomyces articulosus</name>
    <dbReference type="NCBI Taxonomy" id="60185"/>
    <lineage>
        <taxon>Eukaryota</taxon>
        <taxon>Fungi</taxon>
        <taxon>Fungi incertae sedis</taxon>
        <taxon>Mucoromycota</taxon>
        <taxon>Mucoromycotina</taxon>
        <taxon>Mucoromycetes</taxon>
        <taxon>Mucorales</taxon>
        <taxon>Lichtheimiaceae</taxon>
        <taxon>Phascolomyces</taxon>
    </lineage>
</organism>
<dbReference type="InterPro" id="IPR003150">
    <property type="entry name" value="DNA-bd_RFX"/>
</dbReference>
<comment type="caution">
    <text evidence="5">The sequence shown here is derived from an EMBL/GenBank/DDBJ whole genome shotgun (WGS) entry which is preliminary data.</text>
</comment>
<dbReference type="Pfam" id="PF02257">
    <property type="entry name" value="RFX_DNA_binding"/>
    <property type="match status" value="1"/>
</dbReference>
<evidence type="ECO:0000313" key="5">
    <source>
        <dbReference type="EMBL" id="KAI9248286.1"/>
    </source>
</evidence>
<dbReference type="Pfam" id="PF25340">
    <property type="entry name" value="BCD_RFX"/>
    <property type="match status" value="1"/>
</dbReference>
<dbReference type="InterPro" id="IPR036388">
    <property type="entry name" value="WH-like_DNA-bd_sf"/>
</dbReference>
<evidence type="ECO:0000256" key="1">
    <source>
        <dbReference type="ARBA" id="ARBA00023125"/>
    </source>
</evidence>
<dbReference type="Proteomes" id="UP001209540">
    <property type="component" value="Unassembled WGS sequence"/>
</dbReference>
<dbReference type="Gene3D" id="1.10.10.10">
    <property type="entry name" value="Winged helix-like DNA-binding domain superfamily/Winged helix DNA-binding domain"/>
    <property type="match status" value="1"/>
</dbReference>
<feature type="domain" description="RFX1-4/6/8-like BCD" evidence="4">
    <location>
        <begin position="275"/>
        <end position="557"/>
    </location>
</feature>